<dbReference type="CDD" id="cd00994">
    <property type="entry name" value="PBP2_GlnH"/>
    <property type="match status" value="1"/>
</dbReference>
<dbReference type="SUPFAM" id="SSF53850">
    <property type="entry name" value="Periplasmic binding protein-like II"/>
    <property type="match status" value="1"/>
</dbReference>
<dbReference type="InterPro" id="IPR001638">
    <property type="entry name" value="Solute-binding_3/MltF_N"/>
</dbReference>
<dbReference type="Proteomes" id="UP000006443">
    <property type="component" value="Unassembled WGS sequence"/>
</dbReference>
<dbReference type="InterPro" id="IPR001320">
    <property type="entry name" value="Iontro_rcpt_C"/>
</dbReference>
<proteinExistence type="predicted"/>
<dbReference type="Pfam" id="PF00497">
    <property type="entry name" value="SBP_bac_3"/>
    <property type="match status" value="1"/>
</dbReference>
<feature type="chain" id="PRO_5038914147" evidence="2">
    <location>
        <begin position="21"/>
        <end position="252"/>
    </location>
</feature>
<dbReference type="RefSeq" id="WP_008514160.1">
    <property type="nucleotide sequence ID" value="NZ_ACJM01000001.1"/>
</dbReference>
<gene>
    <name evidence="5" type="ORF">DealDRAFT_0291</name>
</gene>
<reference evidence="5 6" key="1">
    <citation type="submission" date="2009-02" db="EMBL/GenBank/DDBJ databases">
        <title>Sequencing of the draft genome and assembly of Dethiobacter alkaliphilus AHT 1.</title>
        <authorList>
            <consortium name="US DOE Joint Genome Institute (JGI-PGF)"/>
            <person name="Lucas S."/>
            <person name="Copeland A."/>
            <person name="Lapidus A."/>
            <person name="Glavina del Rio T."/>
            <person name="Dalin E."/>
            <person name="Tice H."/>
            <person name="Bruce D."/>
            <person name="Goodwin L."/>
            <person name="Pitluck S."/>
            <person name="Larimer F."/>
            <person name="Land M.L."/>
            <person name="Hauser L."/>
            <person name="Muyzer G."/>
        </authorList>
    </citation>
    <scope>NUCLEOTIDE SEQUENCE [LARGE SCALE GENOMIC DNA]</scope>
    <source>
        <strain evidence="5 6">AHT 1</strain>
    </source>
</reference>
<organism evidence="5 6">
    <name type="scientific">Dethiobacter alkaliphilus AHT 1</name>
    <dbReference type="NCBI Taxonomy" id="555088"/>
    <lineage>
        <taxon>Bacteria</taxon>
        <taxon>Bacillati</taxon>
        <taxon>Bacillota</taxon>
        <taxon>Dethiobacteria</taxon>
        <taxon>Dethiobacterales</taxon>
        <taxon>Dethiobacteraceae</taxon>
        <taxon>Dethiobacter</taxon>
    </lineage>
</organism>
<dbReference type="EMBL" id="ACJM01000001">
    <property type="protein sequence ID" value="EEG79017.1"/>
    <property type="molecule type" value="Genomic_DNA"/>
</dbReference>
<evidence type="ECO:0000313" key="6">
    <source>
        <dbReference type="Proteomes" id="UP000006443"/>
    </source>
</evidence>
<dbReference type="PROSITE" id="PS51257">
    <property type="entry name" value="PROKAR_LIPOPROTEIN"/>
    <property type="match status" value="1"/>
</dbReference>
<evidence type="ECO:0000259" key="4">
    <source>
        <dbReference type="SMART" id="SM00079"/>
    </source>
</evidence>
<evidence type="ECO:0000259" key="3">
    <source>
        <dbReference type="SMART" id="SM00062"/>
    </source>
</evidence>
<evidence type="ECO:0000256" key="2">
    <source>
        <dbReference type="SAM" id="SignalP"/>
    </source>
</evidence>
<comment type="caution">
    <text evidence="5">The sequence shown here is derived from an EMBL/GenBank/DDBJ whole genome shotgun (WGS) entry which is preliminary data.</text>
</comment>
<feature type="domain" description="Solute-binding protein family 3/N-terminal" evidence="3">
    <location>
        <begin position="29"/>
        <end position="250"/>
    </location>
</feature>
<dbReference type="SMART" id="SM00062">
    <property type="entry name" value="PBPb"/>
    <property type="match status" value="1"/>
</dbReference>
<dbReference type="InterPro" id="IPR044132">
    <property type="entry name" value="PBP2_GlnH"/>
</dbReference>
<dbReference type="GO" id="GO:0016020">
    <property type="term" value="C:membrane"/>
    <property type="evidence" value="ECO:0007669"/>
    <property type="project" value="InterPro"/>
</dbReference>
<feature type="signal peptide" evidence="2">
    <location>
        <begin position="1"/>
        <end position="20"/>
    </location>
</feature>
<dbReference type="SMART" id="SM00079">
    <property type="entry name" value="PBPe"/>
    <property type="match status" value="1"/>
</dbReference>
<dbReference type="eggNOG" id="COG0834">
    <property type="taxonomic scope" value="Bacteria"/>
</dbReference>
<keyword evidence="1 2" id="KW-0732">Signal</keyword>
<feature type="domain" description="Ionotropic glutamate receptor C-terminal" evidence="4">
    <location>
        <begin position="31"/>
        <end position="249"/>
    </location>
</feature>
<protein>
    <submittedName>
        <fullName evidence="5">Extracellular solute-binding protein family 3</fullName>
    </submittedName>
</protein>
<dbReference type="PANTHER" id="PTHR35936">
    <property type="entry name" value="MEMBRANE-BOUND LYTIC MUREIN TRANSGLYCOSYLASE F"/>
    <property type="match status" value="1"/>
</dbReference>
<evidence type="ECO:0000256" key="1">
    <source>
        <dbReference type="ARBA" id="ARBA00022729"/>
    </source>
</evidence>
<dbReference type="GO" id="GO:0015276">
    <property type="term" value="F:ligand-gated monoatomic ion channel activity"/>
    <property type="evidence" value="ECO:0007669"/>
    <property type="project" value="InterPro"/>
</dbReference>
<dbReference type="STRING" id="555088.DealDRAFT_0291"/>
<accession>C0GCT2</accession>
<dbReference type="Gene3D" id="3.40.190.10">
    <property type="entry name" value="Periplasmic binding protein-like II"/>
    <property type="match status" value="2"/>
</dbReference>
<name>C0GCT2_DETAL</name>
<keyword evidence="6" id="KW-1185">Reference proteome</keyword>
<sequence>MKTKWKLFLIVLTVSMLVLAGCGGGDSEQLTIGVDTMFVPFEFEQDGEMVGFDIDILEELSERMGFEYEIQTMEFRGLIPALTSNSIDMAFAGMTITEERQETIDFSIPYYDAGLLIMVLEDNDDINGIEDLAGRRVATRTGTSSYDYLMSLDFINENDVIAFDNMDAAYFELLTEGVDATLWDSPAQQYYVQTEGEGQVKLVGELLEGQQYGIGLPKGSELKEDVDAALEAMMEDGTYEELYVKWFGEMPQ</sequence>
<evidence type="ECO:0000313" key="5">
    <source>
        <dbReference type="EMBL" id="EEG79017.1"/>
    </source>
</evidence>
<dbReference type="AlphaFoldDB" id="C0GCT2"/>
<dbReference type="PANTHER" id="PTHR35936:SF38">
    <property type="entry name" value="GLUTAMINE-BINDING PERIPLASMIC PROTEIN"/>
    <property type="match status" value="1"/>
</dbReference>